<evidence type="ECO:0000313" key="3">
    <source>
        <dbReference type="Proteomes" id="UP000800036"/>
    </source>
</evidence>
<reference evidence="2" key="1">
    <citation type="journal article" date="2020" name="Stud. Mycol.">
        <title>101 Dothideomycetes genomes: a test case for predicting lifestyles and emergence of pathogens.</title>
        <authorList>
            <person name="Haridas S."/>
            <person name="Albert R."/>
            <person name="Binder M."/>
            <person name="Bloem J."/>
            <person name="Labutti K."/>
            <person name="Salamov A."/>
            <person name="Andreopoulos B."/>
            <person name="Baker S."/>
            <person name="Barry K."/>
            <person name="Bills G."/>
            <person name="Bluhm B."/>
            <person name="Cannon C."/>
            <person name="Castanera R."/>
            <person name="Culley D."/>
            <person name="Daum C."/>
            <person name="Ezra D."/>
            <person name="Gonzalez J."/>
            <person name="Henrissat B."/>
            <person name="Kuo A."/>
            <person name="Liang C."/>
            <person name="Lipzen A."/>
            <person name="Lutzoni F."/>
            <person name="Magnuson J."/>
            <person name="Mondo S."/>
            <person name="Nolan M."/>
            <person name="Ohm R."/>
            <person name="Pangilinan J."/>
            <person name="Park H.-J."/>
            <person name="Ramirez L."/>
            <person name="Alfaro M."/>
            <person name="Sun H."/>
            <person name="Tritt A."/>
            <person name="Yoshinaga Y."/>
            <person name="Zwiers L.-H."/>
            <person name="Turgeon B."/>
            <person name="Goodwin S."/>
            <person name="Spatafora J."/>
            <person name="Crous P."/>
            <person name="Grigoriev I."/>
        </authorList>
    </citation>
    <scope>NUCLEOTIDE SEQUENCE</scope>
    <source>
        <strain evidence="2">CBS 107.79</strain>
    </source>
</reference>
<sequence length="170" mass="18546">MHSKADSAKRASATHMTRYEALMLHQGAKKSAVFTAKRCPFARTVVTIRARRCARTLSTPPRSSWSSTTPDLALASHTSLAASAHVAYTVSFSSTPARTASTPATAMAPLSTTPQILEAFQEHSKREFPEELALFQAEIDKIMTPSSLPTQHYGRDISDDPNGPKPEYKN</sequence>
<dbReference type="AlphaFoldDB" id="A0A6A5UJF4"/>
<keyword evidence="3" id="KW-1185">Reference proteome</keyword>
<feature type="region of interest" description="Disordered" evidence="1">
    <location>
        <begin position="145"/>
        <end position="170"/>
    </location>
</feature>
<organism evidence="2 3">
    <name type="scientific">Bimuria novae-zelandiae CBS 107.79</name>
    <dbReference type="NCBI Taxonomy" id="1447943"/>
    <lineage>
        <taxon>Eukaryota</taxon>
        <taxon>Fungi</taxon>
        <taxon>Dikarya</taxon>
        <taxon>Ascomycota</taxon>
        <taxon>Pezizomycotina</taxon>
        <taxon>Dothideomycetes</taxon>
        <taxon>Pleosporomycetidae</taxon>
        <taxon>Pleosporales</taxon>
        <taxon>Massarineae</taxon>
        <taxon>Didymosphaeriaceae</taxon>
        <taxon>Bimuria</taxon>
    </lineage>
</organism>
<dbReference type="Proteomes" id="UP000800036">
    <property type="component" value="Unassembled WGS sequence"/>
</dbReference>
<evidence type="ECO:0000313" key="2">
    <source>
        <dbReference type="EMBL" id="KAF1964784.1"/>
    </source>
</evidence>
<name>A0A6A5UJF4_9PLEO</name>
<gene>
    <name evidence="2" type="ORF">BU23DRAFT_604622</name>
</gene>
<proteinExistence type="predicted"/>
<dbReference type="EMBL" id="ML976777">
    <property type="protein sequence ID" value="KAF1964784.1"/>
    <property type="molecule type" value="Genomic_DNA"/>
</dbReference>
<protein>
    <submittedName>
        <fullName evidence="2">Uncharacterized protein</fullName>
    </submittedName>
</protein>
<accession>A0A6A5UJF4</accession>
<evidence type="ECO:0000256" key="1">
    <source>
        <dbReference type="SAM" id="MobiDB-lite"/>
    </source>
</evidence>